<dbReference type="InterPro" id="IPR001669">
    <property type="entry name" value="Arg_repress"/>
</dbReference>
<keyword evidence="8" id="KW-0028">Amino-acid biosynthesis</keyword>
<dbReference type="InterPro" id="IPR036390">
    <property type="entry name" value="WH_DNA-bd_sf"/>
</dbReference>
<comment type="function">
    <text evidence="8">Regulates arginine biosynthesis genes.</text>
</comment>
<evidence type="ECO:0000256" key="7">
    <source>
        <dbReference type="ARBA" id="ARBA00023163"/>
    </source>
</evidence>
<dbReference type="AlphaFoldDB" id="A0A1Q5PNW5"/>
<dbReference type="InterPro" id="IPR020899">
    <property type="entry name" value="Arg_repress_C"/>
</dbReference>
<evidence type="ECO:0000259" key="10">
    <source>
        <dbReference type="Pfam" id="PF02863"/>
    </source>
</evidence>
<comment type="caution">
    <text evidence="11">The sequence shown here is derived from an EMBL/GenBank/DDBJ whole genome shotgun (WGS) entry which is preliminary data.</text>
</comment>
<evidence type="ECO:0000256" key="8">
    <source>
        <dbReference type="HAMAP-Rule" id="MF_00173"/>
    </source>
</evidence>
<proteinExistence type="inferred from homology"/>
<keyword evidence="8" id="KW-0055">Arginine biosynthesis</keyword>
<dbReference type="Proteomes" id="UP000186465">
    <property type="component" value="Unassembled WGS sequence"/>
</dbReference>
<name>A0A1Q5PNW5_9ACTO</name>
<dbReference type="GO" id="GO:0034618">
    <property type="term" value="F:arginine binding"/>
    <property type="evidence" value="ECO:0007669"/>
    <property type="project" value="InterPro"/>
</dbReference>
<dbReference type="RefSeq" id="WP_075361438.1">
    <property type="nucleotide sequence ID" value="NZ_MPDM01000004.1"/>
</dbReference>
<accession>A0A1Q5PNW5</accession>
<reference evidence="12" key="1">
    <citation type="submission" date="2016-11" db="EMBL/GenBank/DDBJ databases">
        <title>Actinomyces gypaetusis sp. nov. isolated from Gypaetus barbatus in Qinghai Tibet Plateau China.</title>
        <authorList>
            <person name="Meng X."/>
        </authorList>
    </citation>
    <scope>NUCLEOTIDE SEQUENCE [LARGE SCALE GENOMIC DNA]</scope>
    <source>
        <strain evidence="12">DSM 15383</strain>
    </source>
</reference>
<evidence type="ECO:0000256" key="1">
    <source>
        <dbReference type="ARBA" id="ARBA00004496"/>
    </source>
</evidence>
<evidence type="ECO:0000256" key="4">
    <source>
        <dbReference type="ARBA" id="ARBA00022491"/>
    </source>
</evidence>
<keyword evidence="4 8" id="KW-0678">Repressor</keyword>
<dbReference type="InterPro" id="IPR036388">
    <property type="entry name" value="WH-like_DNA-bd_sf"/>
</dbReference>
<dbReference type="GO" id="GO:0051259">
    <property type="term" value="P:protein complex oligomerization"/>
    <property type="evidence" value="ECO:0007669"/>
    <property type="project" value="InterPro"/>
</dbReference>
<dbReference type="GO" id="GO:0003700">
    <property type="term" value="F:DNA-binding transcription factor activity"/>
    <property type="evidence" value="ECO:0007669"/>
    <property type="project" value="UniProtKB-UniRule"/>
</dbReference>
<dbReference type="Gene3D" id="1.10.10.10">
    <property type="entry name" value="Winged helix-like DNA-binding domain superfamily/Winged helix DNA-binding domain"/>
    <property type="match status" value="1"/>
</dbReference>
<comment type="subcellular location">
    <subcellularLocation>
        <location evidence="1 8">Cytoplasm</location>
    </subcellularLocation>
</comment>
<dbReference type="Pfam" id="PF01316">
    <property type="entry name" value="Arg_repressor"/>
    <property type="match status" value="1"/>
</dbReference>
<gene>
    <name evidence="8" type="primary">argR</name>
    <name evidence="11" type="ORF">BM477_04175</name>
</gene>
<dbReference type="OrthoDB" id="7060358at2"/>
<dbReference type="Gene3D" id="3.30.1360.40">
    <property type="match status" value="1"/>
</dbReference>
<evidence type="ECO:0000259" key="9">
    <source>
        <dbReference type="Pfam" id="PF01316"/>
    </source>
</evidence>
<dbReference type="PANTHER" id="PTHR34471:SF1">
    <property type="entry name" value="ARGININE REPRESSOR"/>
    <property type="match status" value="1"/>
</dbReference>
<dbReference type="UniPathway" id="UPA00068"/>
<dbReference type="PANTHER" id="PTHR34471">
    <property type="entry name" value="ARGININE REPRESSOR"/>
    <property type="match status" value="1"/>
</dbReference>
<evidence type="ECO:0000256" key="6">
    <source>
        <dbReference type="ARBA" id="ARBA00023125"/>
    </source>
</evidence>
<dbReference type="STRING" id="156892.BM477_04175"/>
<evidence type="ECO:0000256" key="3">
    <source>
        <dbReference type="ARBA" id="ARBA00022490"/>
    </source>
</evidence>
<dbReference type="GO" id="GO:0005737">
    <property type="term" value="C:cytoplasm"/>
    <property type="evidence" value="ECO:0007669"/>
    <property type="project" value="UniProtKB-SubCell"/>
</dbReference>
<keyword evidence="6 8" id="KW-0238">DNA-binding</keyword>
<dbReference type="GO" id="GO:0003677">
    <property type="term" value="F:DNA binding"/>
    <property type="evidence" value="ECO:0007669"/>
    <property type="project" value="UniProtKB-KW"/>
</dbReference>
<organism evidence="11 12">
    <name type="scientific">Boudabousia marimammalium</name>
    <dbReference type="NCBI Taxonomy" id="156892"/>
    <lineage>
        <taxon>Bacteria</taxon>
        <taxon>Bacillati</taxon>
        <taxon>Actinomycetota</taxon>
        <taxon>Actinomycetes</taxon>
        <taxon>Actinomycetales</taxon>
        <taxon>Actinomycetaceae</taxon>
        <taxon>Boudabousia</taxon>
    </lineage>
</organism>
<feature type="domain" description="Arginine repressor C-terminal" evidence="10">
    <location>
        <begin position="91"/>
        <end position="156"/>
    </location>
</feature>
<keyword evidence="7 8" id="KW-0804">Transcription</keyword>
<evidence type="ECO:0000256" key="2">
    <source>
        <dbReference type="ARBA" id="ARBA00008316"/>
    </source>
</evidence>
<keyword evidence="3 8" id="KW-0963">Cytoplasm</keyword>
<comment type="pathway">
    <text evidence="8">Amino-acid biosynthesis; L-arginine biosynthesis [regulation].</text>
</comment>
<dbReference type="PRINTS" id="PR01467">
    <property type="entry name" value="ARGREPRESSOR"/>
</dbReference>
<evidence type="ECO:0000313" key="11">
    <source>
        <dbReference type="EMBL" id="OKL49199.1"/>
    </source>
</evidence>
<dbReference type="GO" id="GO:1900079">
    <property type="term" value="P:regulation of arginine biosynthetic process"/>
    <property type="evidence" value="ECO:0007669"/>
    <property type="project" value="UniProtKB-UniRule"/>
</dbReference>
<protein>
    <recommendedName>
        <fullName evidence="8">Arginine repressor</fullName>
    </recommendedName>
</protein>
<dbReference type="InterPro" id="IPR036251">
    <property type="entry name" value="Arg_repress_C_sf"/>
</dbReference>
<dbReference type="SUPFAM" id="SSF46785">
    <property type="entry name" value="Winged helix' DNA-binding domain"/>
    <property type="match status" value="1"/>
</dbReference>
<dbReference type="SUPFAM" id="SSF55252">
    <property type="entry name" value="C-terminal domain of arginine repressor"/>
    <property type="match status" value="1"/>
</dbReference>
<dbReference type="Pfam" id="PF02863">
    <property type="entry name" value="Arg_repressor_C"/>
    <property type="match status" value="1"/>
</dbReference>
<keyword evidence="5 8" id="KW-0805">Transcription regulation</keyword>
<evidence type="ECO:0000256" key="5">
    <source>
        <dbReference type="ARBA" id="ARBA00023015"/>
    </source>
</evidence>
<dbReference type="HAMAP" id="MF_00173">
    <property type="entry name" value="Arg_repressor"/>
    <property type="match status" value="1"/>
</dbReference>
<evidence type="ECO:0000313" key="12">
    <source>
        <dbReference type="Proteomes" id="UP000186465"/>
    </source>
</evidence>
<keyword evidence="12" id="KW-1185">Reference proteome</keyword>
<feature type="domain" description="Arginine repressor DNA-binding" evidence="9">
    <location>
        <begin position="8"/>
        <end position="70"/>
    </location>
</feature>
<sequence>MSELYPLTKTGRLRAIRDFLSTTRVSSQVQLVDRLAQLGFSVTQTTVSRDLVELRAARVRDAHGDLVYRISPIAVDKEVAELSERLFRLAAELIVSTGQAVNQVVLRTHAGAAQFLASGLDEAEDPRVLGSIAGDDTVLVICQSEESARAFQEELMKVLSSFTGTSD</sequence>
<dbReference type="EMBL" id="MPDM01000004">
    <property type="protein sequence ID" value="OKL49199.1"/>
    <property type="molecule type" value="Genomic_DNA"/>
</dbReference>
<comment type="similarity">
    <text evidence="2 8">Belongs to the ArgR family.</text>
</comment>
<dbReference type="GO" id="GO:0006526">
    <property type="term" value="P:L-arginine biosynthetic process"/>
    <property type="evidence" value="ECO:0007669"/>
    <property type="project" value="UniProtKB-UniPathway"/>
</dbReference>
<dbReference type="InterPro" id="IPR020900">
    <property type="entry name" value="Arg_repress_DNA-bd"/>
</dbReference>